<dbReference type="Proteomes" id="UP000036168">
    <property type="component" value="Unassembled WGS sequence"/>
</dbReference>
<dbReference type="InterPro" id="IPR038666">
    <property type="entry name" value="SSP1_head-tail_sf"/>
</dbReference>
<evidence type="ECO:0000313" key="2">
    <source>
        <dbReference type="Proteomes" id="UP000036168"/>
    </source>
</evidence>
<dbReference type="EMBL" id="LECW02000031">
    <property type="protein sequence ID" value="KRT92684.1"/>
    <property type="molecule type" value="Genomic_DNA"/>
</dbReference>
<protein>
    <submittedName>
        <fullName evidence="1">Phage head-tail adapter protein</fullName>
    </submittedName>
</protein>
<dbReference type="OrthoDB" id="9808209at2"/>
<dbReference type="Pfam" id="PF05521">
    <property type="entry name" value="Phage_HCP"/>
    <property type="match status" value="1"/>
</dbReference>
<dbReference type="Gene3D" id="2.40.10.270">
    <property type="entry name" value="Bacteriophage SPP1 head-tail adaptor protein"/>
    <property type="match status" value="1"/>
</dbReference>
<dbReference type="InterPro" id="IPR008767">
    <property type="entry name" value="Phage_SPP1_head-tail_adaptor"/>
</dbReference>
<sequence>MKRKRTSDLRHRLTFQKKTEIQDEELNWNETYIDLFTVWGAVEGFNSLGNNESMVAGAWGVKSPKKITIRFRQNIQRDMRIVEQIGTNEKGEPIFRAFDILDFNDPEDTKKWLEIMCQEVGLNG</sequence>
<comment type="caution">
    <text evidence="1">The sequence shown here is derived from an EMBL/GenBank/DDBJ whole genome shotgun (WGS) entry which is preliminary data.</text>
</comment>
<accession>A0A0J6E5D1</accession>
<name>A0A0J6ECM4_9BACI</name>
<dbReference type="AlphaFoldDB" id="A0A0J6ECM4"/>
<proteinExistence type="predicted"/>
<organism evidence="1 2">
    <name type="scientific">Bacillus glycinifermentans</name>
    <dbReference type="NCBI Taxonomy" id="1664069"/>
    <lineage>
        <taxon>Bacteria</taxon>
        <taxon>Bacillati</taxon>
        <taxon>Bacillota</taxon>
        <taxon>Bacilli</taxon>
        <taxon>Bacillales</taxon>
        <taxon>Bacillaceae</taxon>
        <taxon>Bacillus</taxon>
    </lineage>
</organism>
<gene>
    <name evidence="1" type="ORF">AB447_222455</name>
</gene>
<reference evidence="1 2" key="1">
    <citation type="journal article" date="2015" name="Int. J. Syst. Evol. Microbiol.">
        <title>Bacillus glycinifermentans sp. nov., isolated from fermented soybean paste.</title>
        <authorList>
            <person name="Kim S.J."/>
            <person name="Dunlap C.A."/>
            <person name="Kwon S.W."/>
            <person name="Rooney A.P."/>
        </authorList>
    </citation>
    <scope>NUCLEOTIDE SEQUENCE [LARGE SCALE GENOMIC DNA]</scope>
    <source>
        <strain evidence="1 2">GO-13</strain>
    </source>
</reference>
<evidence type="ECO:0000313" key="1">
    <source>
        <dbReference type="EMBL" id="KRT92684.1"/>
    </source>
</evidence>
<dbReference type="NCBIfam" id="TIGR01563">
    <property type="entry name" value="gp16_SPP1"/>
    <property type="match status" value="1"/>
</dbReference>
<accession>A0A0J6ECM4</accession>
<dbReference type="PATRIC" id="fig|1664069.3.peg.1065"/>